<feature type="binding site" evidence="6">
    <location>
        <position position="202"/>
    </location>
    <ligand>
        <name>Mg(2+)</name>
        <dbReference type="ChEBI" id="CHEBI:18420"/>
    </ligand>
</feature>
<keyword evidence="4 7" id="KW-0413">Isomerase</keyword>
<dbReference type="EMBL" id="SMGD01000019">
    <property type="protein sequence ID" value="TCK46434.1"/>
    <property type="molecule type" value="Genomic_DNA"/>
</dbReference>
<evidence type="ECO:0000313" key="9">
    <source>
        <dbReference type="EMBL" id="TCK46434.1"/>
    </source>
</evidence>
<dbReference type="Proteomes" id="UP000295565">
    <property type="component" value="Unassembled WGS sequence"/>
</dbReference>
<dbReference type="PANTHER" id="PTHR48073:SF2">
    <property type="entry name" value="O-SUCCINYLBENZOATE SYNTHASE"/>
    <property type="match status" value="1"/>
</dbReference>
<dbReference type="GO" id="GO:0046872">
    <property type="term" value="F:metal ion binding"/>
    <property type="evidence" value="ECO:0007669"/>
    <property type="project" value="UniProtKB-KW"/>
</dbReference>
<feature type="active site" description="Proton acceptor; specific for (S)-substrate epimerization" evidence="5">
    <location>
        <position position="247"/>
    </location>
</feature>
<dbReference type="PANTHER" id="PTHR48073">
    <property type="entry name" value="O-SUCCINYLBENZOATE SYNTHASE-RELATED"/>
    <property type="match status" value="1"/>
</dbReference>
<dbReference type="Pfam" id="PF02746">
    <property type="entry name" value="MR_MLE_N"/>
    <property type="match status" value="1"/>
</dbReference>
<organism evidence="9 10">
    <name type="scientific">Celerinatantimonas diazotrophica</name>
    <dbReference type="NCBI Taxonomy" id="412034"/>
    <lineage>
        <taxon>Bacteria</taxon>
        <taxon>Pseudomonadati</taxon>
        <taxon>Pseudomonadota</taxon>
        <taxon>Gammaproteobacteria</taxon>
        <taxon>Celerinatantimonadaceae</taxon>
        <taxon>Celerinatantimonas</taxon>
    </lineage>
</organism>
<feature type="active site" description="Proton acceptor; specific for (R)-substrate epimerization" evidence="5">
    <location>
        <position position="151"/>
    </location>
</feature>
<dbReference type="OrthoDB" id="9782675at2"/>
<dbReference type="InterPro" id="IPR018110">
    <property type="entry name" value="Mandel_Rmase/mucon_lact_enz_CS"/>
</dbReference>
<feature type="domain" description="Mandelate racemase/muconate lactonizing enzyme C-terminal" evidence="8">
    <location>
        <begin position="130"/>
        <end position="223"/>
    </location>
</feature>
<comment type="cofactor">
    <cofactor evidence="6 7">
        <name>Mg(2+)</name>
        <dbReference type="ChEBI" id="CHEBI:18420"/>
    </cofactor>
    <text evidence="6 7">Binds 1 Mg(2+) ion per subunit.</text>
</comment>
<dbReference type="RefSeq" id="WP_131914432.1">
    <property type="nucleotide sequence ID" value="NZ_OU594967.1"/>
</dbReference>
<evidence type="ECO:0000259" key="8">
    <source>
        <dbReference type="SMART" id="SM00922"/>
    </source>
</evidence>
<feature type="binding site" evidence="6">
    <location>
        <position position="176"/>
    </location>
    <ligand>
        <name>Mg(2+)</name>
        <dbReference type="ChEBI" id="CHEBI:18420"/>
    </ligand>
</feature>
<comment type="similarity">
    <text evidence="1 7">Belongs to the mandelate racemase/muconate lactonizing enzyme family.</text>
</comment>
<keyword evidence="10" id="KW-1185">Reference proteome</keyword>
<evidence type="ECO:0000256" key="2">
    <source>
        <dbReference type="ARBA" id="ARBA00022723"/>
    </source>
</evidence>
<comment type="caution">
    <text evidence="9">The sequence shown here is derived from an EMBL/GenBank/DDBJ whole genome shotgun (WGS) entry which is preliminary data.</text>
</comment>
<dbReference type="SFLD" id="SFLDS00001">
    <property type="entry name" value="Enolase"/>
    <property type="match status" value="1"/>
</dbReference>
<accession>A0A4R1J804</accession>
<protein>
    <recommendedName>
        <fullName evidence="7">Dipeptide epimerase</fullName>
        <ecNumber evidence="7">5.1.1.-</ecNumber>
    </recommendedName>
</protein>
<dbReference type="InterPro" id="IPR013341">
    <property type="entry name" value="Mandelate_racemase_N_dom"/>
</dbReference>
<dbReference type="Pfam" id="PF13378">
    <property type="entry name" value="MR_MLE_C"/>
    <property type="match status" value="1"/>
</dbReference>
<dbReference type="CDD" id="cd03319">
    <property type="entry name" value="L-Ala-DL-Glu_epimerase"/>
    <property type="match status" value="1"/>
</dbReference>
<evidence type="ECO:0000256" key="6">
    <source>
        <dbReference type="PIRSR" id="PIRSR634603-3"/>
    </source>
</evidence>
<dbReference type="NCBIfam" id="NF042940">
    <property type="entry name" value="racemase_DgcA"/>
    <property type="match status" value="1"/>
</dbReference>
<evidence type="ECO:0000256" key="3">
    <source>
        <dbReference type="ARBA" id="ARBA00022842"/>
    </source>
</evidence>
<keyword evidence="3 6" id="KW-0460">Magnesium</keyword>
<dbReference type="GO" id="GO:0006518">
    <property type="term" value="P:peptide metabolic process"/>
    <property type="evidence" value="ECO:0007669"/>
    <property type="project" value="UniProtKB-ARBA"/>
</dbReference>
<dbReference type="InterPro" id="IPR013342">
    <property type="entry name" value="Mandelate_racemase_C"/>
</dbReference>
<dbReference type="Gene3D" id="3.30.390.10">
    <property type="entry name" value="Enolase-like, N-terminal domain"/>
    <property type="match status" value="1"/>
</dbReference>
<dbReference type="PROSITE" id="PS00909">
    <property type="entry name" value="MR_MLE_2"/>
    <property type="match status" value="1"/>
</dbReference>
<feature type="binding site" evidence="6">
    <location>
        <position position="225"/>
    </location>
    <ligand>
        <name>Mg(2+)</name>
        <dbReference type="ChEBI" id="CHEBI:18420"/>
    </ligand>
</feature>
<evidence type="ECO:0000256" key="7">
    <source>
        <dbReference type="RuleBase" id="RU366006"/>
    </source>
</evidence>
<dbReference type="SUPFAM" id="SSF51604">
    <property type="entry name" value="Enolase C-terminal domain-like"/>
    <property type="match status" value="1"/>
</dbReference>
<dbReference type="SFLD" id="SFLDF00010">
    <property type="entry name" value="dipeptide_epimerase"/>
    <property type="match status" value="1"/>
</dbReference>
<gene>
    <name evidence="9" type="ORF">EV690_3714</name>
</gene>
<sequence length="322" mass="34896">MRQVEIDALRLPLARPFAISRGTRNATEVVRVSIEENGFVGWGECTPTAHYQQSCASVVEQLESVRPLIAEGLSREQLQQILPHGSARNVLDCALWRLDAAQQGRSLCEYASIPIRNSLITAQTLGLDSVAAMAQSAAEAVASGAKLLKIKLDAEQVIEKVAAICQNAPNAQLIIDANEAWASLALPDILAQLSEYGIEMVEQPLPAEADKLLALFDHPLPVCADESCHTSEDIKKLSDRYDMVNIKLDKCGGLTEALKMVEVAKACQMRVMVGCMLGSSMAMEAALPVALQAEFVDLDGPLWLAADSAPYLCYHRGQIELQ</sequence>
<proteinExistence type="inferred from homology"/>
<dbReference type="NCBIfam" id="NF011708">
    <property type="entry name" value="PRK15129.1"/>
    <property type="match status" value="1"/>
</dbReference>
<evidence type="ECO:0000256" key="5">
    <source>
        <dbReference type="PIRSR" id="PIRSR634603-1"/>
    </source>
</evidence>
<dbReference type="InterPro" id="IPR036849">
    <property type="entry name" value="Enolase-like_C_sf"/>
</dbReference>
<dbReference type="InterPro" id="IPR029017">
    <property type="entry name" value="Enolase-like_N"/>
</dbReference>
<dbReference type="Gene3D" id="3.20.20.120">
    <property type="entry name" value="Enolase-like C-terminal domain"/>
    <property type="match status" value="1"/>
</dbReference>
<dbReference type="EC" id="5.1.1.-" evidence="7"/>
<evidence type="ECO:0000256" key="4">
    <source>
        <dbReference type="ARBA" id="ARBA00023235"/>
    </source>
</evidence>
<dbReference type="InterPro" id="IPR029065">
    <property type="entry name" value="Enolase_C-like"/>
</dbReference>
<dbReference type="SFLD" id="SFLDG00180">
    <property type="entry name" value="muconate_cycloisomerase"/>
    <property type="match status" value="1"/>
</dbReference>
<dbReference type="GO" id="GO:0016855">
    <property type="term" value="F:racemase and epimerase activity, acting on amino acids and derivatives"/>
    <property type="evidence" value="ECO:0007669"/>
    <property type="project" value="UniProtKB-UniRule"/>
</dbReference>
<name>A0A4R1J804_9GAMM</name>
<dbReference type="GO" id="GO:0009063">
    <property type="term" value="P:amino acid catabolic process"/>
    <property type="evidence" value="ECO:0007669"/>
    <property type="project" value="InterPro"/>
</dbReference>
<dbReference type="SUPFAM" id="SSF54826">
    <property type="entry name" value="Enolase N-terminal domain-like"/>
    <property type="match status" value="1"/>
</dbReference>
<reference evidence="9 10" key="1">
    <citation type="submission" date="2019-03" db="EMBL/GenBank/DDBJ databases">
        <title>Genomic Encyclopedia of Type Strains, Phase IV (KMG-IV): sequencing the most valuable type-strain genomes for metagenomic binning, comparative biology and taxonomic classification.</title>
        <authorList>
            <person name="Goeker M."/>
        </authorList>
    </citation>
    <scope>NUCLEOTIDE SEQUENCE [LARGE SCALE GENOMIC DNA]</scope>
    <source>
        <strain evidence="9 10">DSM 18577</strain>
    </source>
</reference>
<evidence type="ECO:0000313" key="10">
    <source>
        <dbReference type="Proteomes" id="UP000295565"/>
    </source>
</evidence>
<dbReference type="SMART" id="SM00922">
    <property type="entry name" value="MR_MLE"/>
    <property type="match status" value="1"/>
</dbReference>
<dbReference type="InterPro" id="IPR034603">
    <property type="entry name" value="Dipeptide_epimerase"/>
</dbReference>
<keyword evidence="2 6" id="KW-0479">Metal-binding</keyword>
<dbReference type="AlphaFoldDB" id="A0A4R1J804"/>
<evidence type="ECO:0000256" key="1">
    <source>
        <dbReference type="ARBA" id="ARBA00008031"/>
    </source>
</evidence>